<dbReference type="Proteomes" id="UP001180754">
    <property type="component" value="Unassembled WGS sequence"/>
</dbReference>
<evidence type="ECO:0000256" key="1">
    <source>
        <dbReference type="ARBA" id="ARBA00004651"/>
    </source>
</evidence>
<keyword evidence="4 7" id="KW-0812">Transmembrane</keyword>
<dbReference type="PANTHER" id="PTHR43227">
    <property type="entry name" value="BLL4140 PROTEIN"/>
    <property type="match status" value="1"/>
</dbReference>
<dbReference type="PANTHER" id="PTHR43227:SF8">
    <property type="entry name" value="DIACETYLCHITOBIOSE UPTAKE SYSTEM PERMEASE PROTEIN DASB"/>
    <property type="match status" value="1"/>
</dbReference>
<comment type="similarity">
    <text evidence="7">Belongs to the binding-protein-dependent transport system permease family.</text>
</comment>
<evidence type="ECO:0000256" key="4">
    <source>
        <dbReference type="ARBA" id="ARBA00022692"/>
    </source>
</evidence>
<dbReference type="EMBL" id="JAVRFD010000019">
    <property type="protein sequence ID" value="MDT0547424.1"/>
    <property type="molecule type" value="Genomic_DNA"/>
</dbReference>
<feature type="compositionally biased region" description="Low complexity" evidence="8">
    <location>
        <begin position="1"/>
        <end position="13"/>
    </location>
</feature>
<keyword evidence="5 7" id="KW-1133">Transmembrane helix</keyword>
<protein>
    <submittedName>
        <fullName evidence="10">Sugar ABC transporter permease</fullName>
    </submittedName>
</protein>
<evidence type="ECO:0000256" key="8">
    <source>
        <dbReference type="SAM" id="MobiDB-lite"/>
    </source>
</evidence>
<evidence type="ECO:0000256" key="7">
    <source>
        <dbReference type="RuleBase" id="RU363032"/>
    </source>
</evidence>
<sequence>MSVRKTGAAAGARGRTRSERTRSERTRSERTRSERTRRGLSDRQLGTLMLLPALALLLCFAVYPFLASVVDSFFRIDFLTRQREFLGLGNYRRLWEDPATRAAFGRSVLWVAGNVVIQAGVGVAVALVLNAGLRGQTLARGLVLFPYVVPAVVAAIVFRFMFNDTTGLVGYLLRASGASDQPVNPFGDPDTVMLALIAVNCWKYVPFIVIVVLARLQTVPRELYEAASLDGAGRMASFRHVTLPWIAPALIVAMLMRTIWTAYDFDLPYLLAQGGPLDSSTTVPLAIRKIAFSDQELGLASALAVSVAILLVVGAWLYLRAYRRTERATG</sequence>
<feature type="transmembrane region" description="Helical" evidence="7">
    <location>
        <begin position="192"/>
        <end position="214"/>
    </location>
</feature>
<evidence type="ECO:0000256" key="3">
    <source>
        <dbReference type="ARBA" id="ARBA00022475"/>
    </source>
</evidence>
<feature type="transmembrane region" description="Helical" evidence="7">
    <location>
        <begin position="45"/>
        <end position="66"/>
    </location>
</feature>
<accession>A0ABU2XPP6</accession>
<keyword evidence="2 7" id="KW-0813">Transport</keyword>
<feature type="transmembrane region" description="Helical" evidence="7">
    <location>
        <begin position="141"/>
        <end position="162"/>
    </location>
</feature>
<dbReference type="InterPro" id="IPR050809">
    <property type="entry name" value="UgpAE/MalFG_permease"/>
</dbReference>
<keyword evidence="11" id="KW-1185">Reference proteome</keyword>
<gene>
    <name evidence="10" type="ORF">RND15_32675</name>
</gene>
<dbReference type="Gene3D" id="1.10.3720.10">
    <property type="entry name" value="MetI-like"/>
    <property type="match status" value="1"/>
</dbReference>
<dbReference type="Pfam" id="PF00528">
    <property type="entry name" value="BPD_transp_1"/>
    <property type="match status" value="1"/>
</dbReference>
<reference evidence="10" key="1">
    <citation type="submission" date="2024-05" db="EMBL/GenBank/DDBJ databases">
        <title>30 novel species of actinomycetes from the DSMZ collection.</title>
        <authorList>
            <person name="Nouioui I."/>
        </authorList>
    </citation>
    <scope>NUCLEOTIDE SEQUENCE</scope>
    <source>
        <strain evidence="10">DSM 41529</strain>
    </source>
</reference>
<feature type="region of interest" description="Disordered" evidence="8">
    <location>
        <begin position="1"/>
        <end position="39"/>
    </location>
</feature>
<feature type="transmembrane region" description="Helical" evidence="7">
    <location>
        <begin position="108"/>
        <end position="129"/>
    </location>
</feature>
<name>A0ABU2XPP6_9ACTN</name>
<feature type="domain" description="ABC transmembrane type-1" evidence="9">
    <location>
        <begin position="104"/>
        <end position="318"/>
    </location>
</feature>
<evidence type="ECO:0000256" key="6">
    <source>
        <dbReference type="ARBA" id="ARBA00023136"/>
    </source>
</evidence>
<comment type="subcellular location">
    <subcellularLocation>
        <location evidence="1 7">Cell membrane</location>
        <topology evidence="1 7">Multi-pass membrane protein</topology>
    </subcellularLocation>
</comment>
<dbReference type="InterPro" id="IPR000515">
    <property type="entry name" value="MetI-like"/>
</dbReference>
<keyword evidence="6 7" id="KW-0472">Membrane</keyword>
<dbReference type="CDD" id="cd06261">
    <property type="entry name" value="TM_PBP2"/>
    <property type="match status" value="1"/>
</dbReference>
<dbReference type="SUPFAM" id="SSF161098">
    <property type="entry name" value="MetI-like"/>
    <property type="match status" value="1"/>
</dbReference>
<keyword evidence="3" id="KW-1003">Cell membrane</keyword>
<evidence type="ECO:0000256" key="2">
    <source>
        <dbReference type="ARBA" id="ARBA00022448"/>
    </source>
</evidence>
<comment type="caution">
    <text evidence="10">The sequence shown here is derived from an EMBL/GenBank/DDBJ whole genome shotgun (WGS) entry which is preliminary data.</text>
</comment>
<evidence type="ECO:0000313" key="10">
    <source>
        <dbReference type="EMBL" id="MDT0547424.1"/>
    </source>
</evidence>
<evidence type="ECO:0000259" key="9">
    <source>
        <dbReference type="PROSITE" id="PS50928"/>
    </source>
</evidence>
<feature type="transmembrane region" description="Helical" evidence="7">
    <location>
        <begin position="243"/>
        <end position="263"/>
    </location>
</feature>
<feature type="compositionally biased region" description="Basic and acidic residues" evidence="8">
    <location>
        <begin position="16"/>
        <end position="39"/>
    </location>
</feature>
<dbReference type="PROSITE" id="PS50928">
    <property type="entry name" value="ABC_TM1"/>
    <property type="match status" value="1"/>
</dbReference>
<evidence type="ECO:0000256" key="5">
    <source>
        <dbReference type="ARBA" id="ARBA00022989"/>
    </source>
</evidence>
<organism evidence="10 11">
    <name type="scientific">Streptomyces lonegramiae</name>
    <dbReference type="NCBI Taxonomy" id="3075524"/>
    <lineage>
        <taxon>Bacteria</taxon>
        <taxon>Bacillati</taxon>
        <taxon>Actinomycetota</taxon>
        <taxon>Actinomycetes</taxon>
        <taxon>Kitasatosporales</taxon>
        <taxon>Streptomycetaceae</taxon>
        <taxon>Streptomyces</taxon>
    </lineage>
</organism>
<dbReference type="RefSeq" id="WP_311727944.1">
    <property type="nucleotide sequence ID" value="NZ_JAVRFD010000019.1"/>
</dbReference>
<dbReference type="InterPro" id="IPR035906">
    <property type="entry name" value="MetI-like_sf"/>
</dbReference>
<proteinExistence type="inferred from homology"/>
<feature type="transmembrane region" description="Helical" evidence="7">
    <location>
        <begin position="297"/>
        <end position="319"/>
    </location>
</feature>
<evidence type="ECO:0000313" key="11">
    <source>
        <dbReference type="Proteomes" id="UP001180754"/>
    </source>
</evidence>